<keyword evidence="1" id="KW-1133">Transmembrane helix</keyword>
<sequence length="250" mass="27902">MDRIQAASMKRLLTTRSELMTIPLSMPDVLRNNISHGEDCTCTRRPIYDTCTGIMYLLLGPLLIKNTLSLLPDTAWLPAGVAELRANNYVWHEPDPERVREIKYFLYITHGSIICSLSAWSPVFNALGINDRNPGYAPGARDTVSCGILVITGIVLGSLLVTFAALRAMTRMMWREMYWPEHVIPVAGTDDDLWEDLPTAHPKKGRSKQVAATVAGFYRRPKRGLTNSARPVRIVRTATAVASTKTPRPR</sequence>
<keyword evidence="3" id="KW-1185">Reference proteome</keyword>
<keyword evidence="1" id="KW-0812">Transmembrane</keyword>
<dbReference type="EMBL" id="KB445554">
    <property type="protein sequence ID" value="EMC97326.1"/>
    <property type="molecule type" value="Genomic_DNA"/>
</dbReference>
<gene>
    <name evidence="2" type="ORF">BAUCODRAFT_446784</name>
</gene>
<dbReference type="AlphaFoldDB" id="M2MKV9"/>
<feature type="transmembrane region" description="Helical" evidence="1">
    <location>
        <begin position="147"/>
        <end position="166"/>
    </location>
</feature>
<dbReference type="KEGG" id="bcom:BAUCODRAFT_446784"/>
<protein>
    <submittedName>
        <fullName evidence="2">Uncharacterized protein</fullName>
    </submittedName>
</protein>
<keyword evidence="1" id="KW-0472">Membrane</keyword>
<reference evidence="2 3" key="1">
    <citation type="journal article" date="2012" name="PLoS Pathog.">
        <title>Diverse lifestyles and strategies of plant pathogenesis encoded in the genomes of eighteen Dothideomycetes fungi.</title>
        <authorList>
            <person name="Ohm R.A."/>
            <person name="Feau N."/>
            <person name="Henrissat B."/>
            <person name="Schoch C.L."/>
            <person name="Horwitz B.A."/>
            <person name="Barry K.W."/>
            <person name="Condon B.J."/>
            <person name="Copeland A.C."/>
            <person name="Dhillon B."/>
            <person name="Glaser F."/>
            <person name="Hesse C.N."/>
            <person name="Kosti I."/>
            <person name="LaButti K."/>
            <person name="Lindquist E.A."/>
            <person name="Lucas S."/>
            <person name="Salamov A.A."/>
            <person name="Bradshaw R.E."/>
            <person name="Ciuffetti L."/>
            <person name="Hamelin R.C."/>
            <person name="Kema G.H.J."/>
            <person name="Lawrence C."/>
            <person name="Scott J.A."/>
            <person name="Spatafora J.W."/>
            <person name="Turgeon B.G."/>
            <person name="de Wit P.J.G.M."/>
            <person name="Zhong S."/>
            <person name="Goodwin S.B."/>
            <person name="Grigoriev I.V."/>
        </authorList>
    </citation>
    <scope>NUCLEOTIDE SEQUENCE [LARGE SCALE GENOMIC DNA]</scope>
    <source>
        <strain evidence="2 3">UAMH 10762</strain>
    </source>
</reference>
<organism evidence="2 3">
    <name type="scientific">Baudoinia panamericana (strain UAMH 10762)</name>
    <name type="common">Angels' share fungus</name>
    <name type="synonym">Baudoinia compniacensis (strain UAMH 10762)</name>
    <dbReference type="NCBI Taxonomy" id="717646"/>
    <lineage>
        <taxon>Eukaryota</taxon>
        <taxon>Fungi</taxon>
        <taxon>Dikarya</taxon>
        <taxon>Ascomycota</taxon>
        <taxon>Pezizomycotina</taxon>
        <taxon>Dothideomycetes</taxon>
        <taxon>Dothideomycetidae</taxon>
        <taxon>Mycosphaerellales</taxon>
        <taxon>Teratosphaeriaceae</taxon>
        <taxon>Baudoinia</taxon>
    </lineage>
</organism>
<dbReference type="GeneID" id="19114421"/>
<dbReference type="HOGENOM" id="CLU_1111204_0_0_1"/>
<proteinExistence type="predicted"/>
<dbReference type="RefSeq" id="XP_007675760.1">
    <property type="nucleotide sequence ID" value="XM_007677570.1"/>
</dbReference>
<evidence type="ECO:0000256" key="1">
    <source>
        <dbReference type="SAM" id="Phobius"/>
    </source>
</evidence>
<evidence type="ECO:0000313" key="3">
    <source>
        <dbReference type="Proteomes" id="UP000011761"/>
    </source>
</evidence>
<feature type="transmembrane region" description="Helical" evidence="1">
    <location>
        <begin position="104"/>
        <end position="127"/>
    </location>
</feature>
<dbReference type="Proteomes" id="UP000011761">
    <property type="component" value="Unassembled WGS sequence"/>
</dbReference>
<evidence type="ECO:0000313" key="2">
    <source>
        <dbReference type="EMBL" id="EMC97326.1"/>
    </source>
</evidence>
<name>M2MKV9_BAUPA</name>
<accession>M2MKV9</accession>